<feature type="region of interest" description="Disordered" evidence="1">
    <location>
        <begin position="1"/>
        <end position="39"/>
    </location>
</feature>
<protein>
    <submittedName>
        <fullName evidence="2">Uncharacterized protein</fullName>
    </submittedName>
</protein>
<organism evidence="2 3">
    <name type="scientific">Streptomyces antimycoticus</name>
    <dbReference type="NCBI Taxonomy" id="68175"/>
    <lineage>
        <taxon>Bacteria</taxon>
        <taxon>Bacillati</taxon>
        <taxon>Actinomycetota</taxon>
        <taxon>Actinomycetes</taxon>
        <taxon>Kitasatosporales</taxon>
        <taxon>Streptomycetaceae</taxon>
        <taxon>Streptomyces</taxon>
        <taxon>Streptomyces violaceusniger group</taxon>
    </lineage>
</organism>
<accession>A0A499UMK5</accession>
<evidence type="ECO:0000313" key="3">
    <source>
        <dbReference type="Proteomes" id="UP000463951"/>
    </source>
</evidence>
<dbReference type="AlphaFoldDB" id="A0A499UMK5"/>
<feature type="compositionally biased region" description="Gly residues" evidence="1">
    <location>
        <begin position="17"/>
        <end position="39"/>
    </location>
</feature>
<evidence type="ECO:0000313" key="2">
    <source>
        <dbReference type="EMBL" id="BBJ43053.1"/>
    </source>
</evidence>
<dbReference type="EMBL" id="AP019620">
    <property type="protein sequence ID" value="BBJ43053.1"/>
    <property type="molecule type" value="Genomic_DNA"/>
</dbReference>
<evidence type="ECO:0000256" key="1">
    <source>
        <dbReference type="SAM" id="MobiDB-lite"/>
    </source>
</evidence>
<name>A0A499UMK5_9ACTN</name>
<proteinExistence type="predicted"/>
<sequence>MEREAAMAMADTEDGSGVSGGGADHAAGASGGGAGPAGGGGRSFGDIRFGKVSGSAIGIGDHNHIVNGRQGDAPCDPAYQELLEAVRQLAEDLRRVVPSPEVGALSDELDQTQDEIQRTGRAGAGRLARIRVMLQDASASVGMLASGVAVGQAVGALLGG</sequence>
<dbReference type="Proteomes" id="UP000463951">
    <property type="component" value="Chromosome"/>
</dbReference>
<reference evidence="2 3" key="1">
    <citation type="journal article" date="2020" name="Int. J. Syst. Evol. Microbiol.">
        <title>Reclassification of Streptomyces castelarensis and Streptomyces sporoclivatus as later heterotypic synonyms of Streptomyces antimycoticus.</title>
        <authorList>
            <person name="Komaki H."/>
            <person name="Tamura T."/>
        </authorList>
    </citation>
    <scope>NUCLEOTIDE SEQUENCE [LARGE SCALE GENOMIC DNA]</scope>
    <source>
        <strain evidence="2 3">NBRC 100767</strain>
    </source>
</reference>
<gene>
    <name evidence="2" type="ORF">SSPO_057710</name>
</gene>